<sequence>MNGFNSCHSLYTSVLLAVIDHGDHRVPTEPIQVYMYHVIICVISQL</sequence>
<dbReference type="Proteomes" id="UP001162483">
    <property type="component" value="Unassembled WGS sequence"/>
</dbReference>
<dbReference type="EMBL" id="CATNWA010014953">
    <property type="protein sequence ID" value="CAI9577872.1"/>
    <property type="molecule type" value="Genomic_DNA"/>
</dbReference>
<protein>
    <submittedName>
        <fullName evidence="1">Uncharacterized protein</fullName>
    </submittedName>
</protein>
<keyword evidence="2" id="KW-1185">Reference proteome</keyword>
<evidence type="ECO:0000313" key="1">
    <source>
        <dbReference type="EMBL" id="CAI9577872.1"/>
    </source>
</evidence>
<feature type="non-terminal residue" evidence="1">
    <location>
        <position position="46"/>
    </location>
</feature>
<name>A0ABN9DZG8_9NEOB</name>
<organism evidence="1 2">
    <name type="scientific">Staurois parvus</name>
    <dbReference type="NCBI Taxonomy" id="386267"/>
    <lineage>
        <taxon>Eukaryota</taxon>
        <taxon>Metazoa</taxon>
        <taxon>Chordata</taxon>
        <taxon>Craniata</taxon>
        <taxon>Vertebrata</taxon>
        <taxon>Euteleostomi</taxon>
        <taxon>Amphibia</taxon>
        <taxon>Batrachia</taxon>
        <taxon>Anura</taxon>
        <taxon>Neobatrachia</taxon>
        <taxon>Ranoidea</taxon>
        <taxon>Ranidae</taxon>
        <taxon>Staurois</taxon>
    </lineage>
</organism>
<gene>
    <name evidence="1" type="ORF">SPARVUS_LOCUS8784011</name>
</gene>
<evidence type="ECO:0000313" key="2">
    <source>
        <dbReference type="Proteomes" id="UP001162483"/>
    </source>
</evidence>
<comment type="caution">
    <text evidence="1">The sequence shown here is derived from an EMBL/GenBank/DDBJ whole genome shotgun (WGS) entry which is preliminary data.</text>
</comment>
<accession>A0ABN9DZG8</accession>
<proteinExistence type="predicted"/>
<reference evidence="1" key="1">
    <citation type="submission" date="2023-05" db="EMBL/GenBank/DDBJ databases">
        <authorList>
            <person name="Stuckert A."/>
        </authorList>
    </citation>
    <scope>NUCLEOTIDE SEQUENCE</scope>
</reference>